<feature type="domain" description="ER-bound oxygenase mpaB/mpaB'/Rubber oxygenase catalytic" evidence="2">
    <location>
        <begin position="62"/>
        <end position="282"/>
    </location>
</feature>
<keyword evidence="1" id="KW-0472">Membrane</keyword>
<dbReference type="PANTHER" id="PTHR37159">
    <property type="entry name" value="GH11867P"/>
    <property type="match status" value="1"/>
</dbReference>
<evidence type="ECO:0000313" key="4">
    <source>
        <dbReference type="Proteomes" id="UP000479190"/>
    </source>
</evidence>
<dbReference type="AlphaFoldDB" id="A0A6H5IT42"/>
<protein>
    <recommendedName>
        <fullName evidence="2">ER-bound oxygenase mpaB/mpaB'/Rubber oxygenase catalytic domain-containing protein</fullName>
    </recommendedName>
</protein>
<dbReference type="PANTHER" id="PTHR37159:SF1">
    <property type="entry name" value="GH11867P"/>
    <property type="match status" value="1"/>
</dbReference>
<dbReference type="OrthoDB" id="6361347at2759"/>
<evidence type="ECO:0000313" key="3">
    <source>
        <dbReference type="EMBL" id="CAB0040584.1"/>
    </source>
</evidence>
<sequence length="439" mass="50861">MRVSSLNTIYVIFLRLPVDDRLRVLLKEGATCPADSESDELKLPDYFDATKFRLGQQAFYNNVFSMMVAKLSGLLTLLAVPSILDILIYTRQSGTPCTAFRRYVSTILHTFVWYEKDPIQQNEFFKSLHNVRKKHCIVSRRSSEAGLGRITQLDMALTQFGFIGFTLLSGDELGVKTTEAELDGLIHFWRVIGQLLGMDERYNLCNGTVEECRALCRRLLDHVFLPCFANRNKNFEAMGKVLLEGLWPVNPHLDPQAYTAFTMQLAVSAATNNNHSVTIDVAGMPAYSRFMLRMQTWVHRYLMHRAYWWSWFFRGFFNSQMRLAIFLTEKFPFLAYWMFGRKKSHGRKSAAPARAFISEIDLRTAIYGTSDFERYKFLYKKTSCVRDCRLAHVNKRNKRVIRVVKYYEYLTESIPADGAKVVEIRLAYKIVTIKSFSKI</sequence>
<evidence type="ECO:0000256" key="1">
    <source>
        <dbReference type="SAM" id="Phobius"/>
    </source>
</evidence>
<name>A0A6H5IT42_9HYME</name>
<dbReference type="Pfam" id="PF09995">
    <property type="entry name" value="MPAB_Lcp_cat"/>
    <property type="match status" value="1"/>
</dbReference>
<feature type="transmembrane region" description="Helical" evidence="1">
    <location>
        <begin position="63"/>
        <end position="84"/>
    </location>
</feature>
<keyword evidence="1" id="KW-1133">Transmembrane helix</keyword>
<gene>
    <name evidence="3" type="ORF">TBRA_LOCUS12282</name>
</gene>
<proteinExistence type="predicted"/>
<organism evidence="3 4">
    <name type="scientific">Trichogramma brassicae</name>
    <dbReference type="NCBI Taxonomy" id="86971"/>
    <lineage>
        <taxon>Eukaryota</taxon>
        <taxon>Metazoa</taxon>
        <taxon>Ecdysozoa</taxon>
        <taxon>Arthropoda</taxon>
        <taxon>Hexapoda</taxon>
        <taxon>Insecta</taxon>
        <taxon>Pterygota</taxon>
        <taxon>Neoptera</taxon>
        <taxon>Endopterygota</taxon>
        <taxon>Hymenoptera</taxon>
        <taxon>Apocrita</taxon>
        <taxon>Proctotrupomorpha</taxon>
        <taxon>Chalcidoidea</taxon>
        <taxon>Trichogrammatidae</taxon>
        <taxon>Trichogramma</taxon>
    </lineage>
</organism>
<dbReference type="GO" id="GO:0016491">
    <property type="term" value="F:oxidoreductase activity"/>
    <property type="evidence" value="ECO:0007669"/>
    <property type="project" value="InterPro"/>
</dbReference>
<dbReference type="EMBL" id="CADCXV010001037">
    <property type="protein sequence ID" value="CAB0040584.1"/>
    <property type="molecule type" value="Genomic_DNA"/>
</dbReference>
<keyword evidence="1" id="KW-0812">Transmembrane</keyword>
<dbReference type="InterPro" id="IPR018713">
    <property type="entry name" value="MPAB/Lcp_cat_dom"/>
</dbReference>
<evidence type="ECO:0000259" key="2">
    <source>
        <dbReference type="Pfam" id="PF09995"/>
    </source>
</evidence>
<accession>A0A6H5IT42</accession>
<reference evidence="3 4" key="1">
    <citation type="submission" date="2020-02" db="EMBL/GenBank/DDBJ databases">
        <authorList>
            <person name="Ferguson B K."/>
        </authorList>
    </citation>
    <scope>NUCLEOTIDE SEQUENCE [LARGE SCALE GENOMIC DNA]</scope>
</reference>
<keyword evidence="4" id="KW-1185">Reference proteome</keyword>
<dbReference type="Proteomes" id="UP000479190">
    <property type="component" value="Unassembled WGS sequence"/>
</dbReference>